<proteinExistence type="inferred from homology"/>
<dbReference type="InterPro" id="IPR034964">
    <property type="entry name" value="LS"/>
</dbReference>
<evidence type="ECO:0000256" key="2">
    <source>
        <dbReference type="ARBA" id="ARBA00007424"/>
    </source>
</evidence>
<dbReference type="CDD" id="cd09209">
    <property type="entry name" value="Lumazine_synthase-I"/>
    <property type="match status" value="1"/>
</dbReference>
<feature type="binding site" evidence="7">
    <location>
        <begin position="81"/>
        <end position="83"/>
    </location>
    <ligand>
        <name>5-amino-6-(D-ribitylamino)uracil</name>
        <dbReference type="ChEBI" id="CHEBI:15934"/>
    </ligand>
</feature>
<comment type="caution">
    <text evidence="8">The sequence shown here is derived from an EMBL/GenBank/DDBJ whole genome shotgun (WGS) entry which is preliminary data.</text>
</comment>
<evidence type="ECO:0000256" key="5">
    <source>
        <dbReference type="ARBA" id="ARBA00022679"/>
    </source>
</evidence>
<keyword evidence="4 7" id="KW-0686">Riboflavin biosynthesis</keyword>
<dbReference type="PANTHER" id="PTHR21058:SF0">
    <property type="entry name" value="6,7-DIMETHYL-8-RIBITYLLUMAZINE SYNTHASE"/>
    <property type="match status" value="1"/>
</dbReference>
<dbReference type="AlphaFoldDB" id="A0A9X3M543"/>
<evidence type="ECO:0000256" key="6">
    <source>
        <dbReference type="ARBA" id="ARBA00048785"/>
    </source>
</evidence>
<dbReference type="InterPro" id="IPR036467">
    <property type="entry name" value="LS/RS_sf"/>
</dbReference>
<keyword evidence="9" id="KW-1185">Reference proteome</keyword>
<evidence type="ECO:0000256" key="4">
    <source>
        <dbReference type="ARBA" id="ARBA00022619"/>
    </source>
</evidence>
<evidence type="ECO:0000256" key="7">
    <source>
        <dbReference type="HAMAP-Rule" id="MF_00178"/>
    </source>
</evidence>
<gene>
    <name evidence="7 8" type="primary">ribH</name>
    <name evidence="8" type="ORF">L8U58_02795</name>
</gene>
<organism evidence="8 9">
    <name type="scientific">Corynebacterium macclintockiae</name>
    <dbReference type="NCBI Taxonomy" id="2913501"/>
    <lineage>
        <taxon>Bacteria</taxon>
        <taxon>Bacillati</taxon>
        <taxon>Actinomycetota</taxon>
        <taxon>Actinomycetes</taxon>
        <taxon>Mycobacteriales</taxon>
        <taxon>Corynebacteriaceae</taxon>
        <taxon>Corynebacterium</taxon>
    </lineage>
</organism>
<comment type="catalytic activity">
    <reaction evidence="6 7">
        <text>(2S)-2-hydroxy-3-oxobutyl phosphate + 5-amino-6-(D-ribitylamino)uracil = 6,7-dimethyl-8-(1-D-ribityl)lumazine + phosphate + 2 H2O + H(+)</text>
        <dbReference type="Rhea" id="RHEA:26152"/>
        <dbReference type="ChEBI" id="CHEBI:15377"/>
        <dbReference type="ChEBI" id="CHEBI:15378"/>
        <dbReference type="ChEBI" id="CHEBI:15934"/>
        <dbReference type="ChEBI" id="CHEBI:43474"/>
        <dbReference type="ChEBI" id="CHEBI:58201"/>
        <dbReference type="ChEBI" id="CHEBI:58830"/>
        <dbReference type="EC" id="2.5.1.78"/>
    </reaction>
</comment>
<dbReference type="GO" id="GO:0009349">
    <property type="term" value="C:riboflavin synthase complex"/>
    <property type="evidence" value="ECO:0007669"/>
    <property type="project" value="UniProtKB-UniRule"/>
</dbReference>
<dbReference type="PANTHER" id="PTHR21058">
    <property type="entry name" value="6,7-DIMETHYL-8-RIBITYLLUMAZINE SYNTHASE DMRL SYNTHASE LUMAZINE SYNTHASE"/>
    <property type="match status" value="1"/>
</dbReference>
<feature type="binding site" evidence="7">
    <location>
        <position position="114"/>
    </location>
    <ligand>
        <name>5-amino-6-(D-ribitylamino)uracil</name>
        <dbReference type="ChEBI" id="CHEBI:15934"/>
    </ligand>
</feature>
<dbReference type="GeneID" id="301812458"/>
<dbReference type="Gene3D" id="3.40.50.960">
    <property type="entry name" value="Lumazine/riboflavin synthase"/>
    <property type="match status" value="1"/>
</dbReference>
<feature type="binding site" evidence="7">
    <location>
        <position position="28"/>
    </location>
    <ligand>
        <name>5-amino-6-(D-ribitylamino)uracil</name>
        <dbReference type="ChEBI" id="CHEBI:15934"/>
    </ligand>
</feature>
<dbReference type="EMBL" id="JAKMUV010000002">
    <property type="protein sequence ID" value="MCZ9304467.1"/>
    <property type="molecule type" value="Genomic_DNA"/>
</dbReference>
<dbReference type="Pfam" id="PF00885">
    <property type="entry name" value="DMRL_synthase"/>
    <property type="match status" value="1"/>
</dbReference>
<sequence length="160" mass="16281">MANTGVADVELKAGSAAGLSVAVISATWNADITDALHARSIETAKQAGAQVAQWRVAGALELPVAVAAACKRFDAVVANGCVIQGETEHFRVVCDAVTYGLTRAGMDSGTPVGNGVLTVDNHAQAVDRAGGVNAKEDKGHDAAVAAIHTALVLRQIERGV</sequence>
<name>A0A9X3M543_9CORY</name>
<dbReference type="HAMAP" id="MF_00178">
    <property type="entry name" value="Lumazine_synth"/>
    <property type="match status" value="1"/>
</dbReference>
<feature type="binding site" evidence="7">
    <location>
        <position position="128"/>
    </location>
    <ligand>
        <name>(2S)-2-hydroxy-3-oxobutyl phosphate</name>
        <dbReference type="ChEBI" id="CHEBI:58830"/>
    </ligand>
</feature>
<feature type="active site" description="Proton donor" evidence="7">
    <location>
        <position position="89"/>
    </location>
</feature>
<dbReference type="NCBIfam" id="TIGR00114">
    <property type="entry name" value="lumazine-synth"/>
    <property type="match status" value="1"/>
</dbReference>
<dbReference type="EC" id="2.5.1.78" evidence="3 7"/>
<dbReference type="GO" id="GO:0009231">
    <property type="term" value="P:riboflavin biosynthetic process"/>
    <property type="evidence" value="ECO:0007669"/>
    <property type="project" value="UniProtKB-UniRule"/>
</dbReference>
<comment type="function">
    <text evidence="7">Catalyzes the formation of 6,7-dimethyl-8-ribityllumazine by condensation of 5-amino-6-(D-ribitylamino)uracil with 3,4-dihydroxy-2-butanone 4-phosphate. This is the penultimate step in the biosynthesis of riboflavin.</text>
</comment>
<evidence type="ECO:0000313" key="9">
    <source>
        <dbReference type="Proteomes" id="UP001146505"/>
    </source>
</evidence>
<feature type="binding site" evidence="7">
    <location>
        <begin position="86"/>
        <end position="87"/>
    </location>
    <ligand>
        <name>(2S)-2-hydroxy-3-oxobutyl phosphate</name>
        <dbReference type="ChEBI" id="CHEBI:58830"/>
    </ligand>
</feature>
<dbReference type="SUPFAM" id="SSF52121">
    <property type="entry name" value="Lumazine synthase"/>
    <property type="match status" value="1"/>
</dbReference>
<protein>
    <recommendedName>
        <fullName evidence="3 7">6,7-dimethyl-8-ribityllumazine synthase</fullName>
        <shortName evidence="7">DMRL synthase</shortName>
        <shortName evidence="7">LS</shortName>
        <shortName evidence="7">Lumazine synthase</shortName>
        <ecNumber evidence="3 7">2.5.1.78</ecNumber>
    </recommendedName>
</protein>
<accession>A0A9X3M543</accession>
<comment type="similarity">
    <text evidence="2 7">Belongs to the DMRL synthase family.</text>
</comment>
<evidence type="ECO:0000256" key="3">
    <source>
        <dbReference type="ARBA" id="ARBA00012664"/>
    </source>
</evidence>
<dbReference type="RefSeq" id="WP_269954644.1">
    <property type="nucleotide sequence ID" value="NZ_CP180526.1"/>
</dbReference>
<feature type="binding site" evidence="7">
    <location>
        <begin position="59"/>
        <end position="61"/>
    </location>
    <ligand>
        <name>5-amino-6-(D-ribitylamino)uracil</name>
        <dbReference type="ChEBI" id="CHEBI:15934"/>
    </ligand>
</feature>
<evidence type="ECO:0000313" key="8">
    <source>
        <dbReference type="EMBL" id="MCZ9304467.1"/>
    </source>
</evidence>
<dbReference type="GO" id="GO:0000906">
    <property type="term" value="F:6,7-dimethyl-8-ribityllumazine synthase activity"/>
    <property type="evidence" value="ECO:0007669"/>
    <property type="project" value="UniProtKB-UniRule"/>
</dbReference>
<comment type="pathway">
    <text evidence="1 7">Cofactor biosynthesis; riboflavin biosynthesis; riboflavin from 2-hydroxy-3-oxobutyl phosphate and 5-amino-6-(D-ribitylamino)uracil: step 1/2.</text>
</comment>
<dbReference type="GO" id="GO:0005829">
    <property type="term" value="C:cytosol"/>
    <property type="evidence" value="ECO:0007669"/>
    <property type="project" value="TreeGrafter"/>
</dbReference>
<keyword evidence="5 7" id="KW-0808">Transferase</keyword>
<evidence type="ECO:0000256" key="1">
    <source>
        <dbReference type="ARBA" id="ARBA00004917"/>
    </source>
</evidence>
<reference evidence="8" key="1">
    <citation type="submission" date="2022-02" db="EMBL/GenBank/DDBJ databases">
        <title>Corynebacterium sp. from urogenital microbiome.</title>
        <authorList>
            <person name="Cappelli E.A."/>
            <person name="Ribeiro T.G."/>
            <person name="Peixe L."/>
        </authorList>
    </citation>
    <scope>NUCLEOTIDE SEQUENCE</scope>
    <source>
        <strain evidence="8">C9Ua_112</strain>
    </source>
</reference>
<dbReference type="InterPro" id="IPR002180">
    <property type="entry name" value="LS/RS"/>
</dbReference>
<dbReference type="Proteomes" id="UP001146505">
    <property type="component" value="Unassembled WGS sequence"/>
</dbReference>